<reference evidence="15 16" key="1">
    <citation type="journal article" date="2013" name="PLoS ONE">
        <title>Genome-Wide Relatedness of Treponema pedis, from Gingiva and Necrotic Skin Lesions of Pigs, with the Human Oral Pathogen Treponema denticola.</title>
        <authorList>
            <person name="Svartstrom O."/>
            <person name="Mushtaq M."/>
            <person name="Pringle M."/>
            <person name="Segerman B."/>
        </authorList>
    </citation>
    <scope>NUCLEOTIDE SEQUENCE [LARGE SCALE GENOMIC DNA]</scope>
    <source>
        <strain evidence="15">T A4</strain>
    </source>
</reference>
<evidence type="ECO:0000259" key="14">
    <source>
        <dbReference type="PROSITE" id="PS50893"/>
    </source>
</evidence>
<dbReference type="GO" id="GO:0015413">
    <property type="term" value="F:ABC-type nickel transporter activity"/>
    <property type="evidence" value="ECO:0007669"/>
    <property type="project" value="UniProtKB-EC"/>
</dbReference>
<evidence type="ECO:0000256" key="3">
    <source>
        <dbReference type="ARBA" id="ARBA00022448"/>
    </source>
</evidence>
<feature type="domain" description="ABC transporter" evidence="14">
    <location>
        <begin position="7"/>
        <end position="252"/>
    </location>
</feature>
<comment type="subcellular location">
    <subcellularLocation>
        <location evidence="1">Cell inner membrane</location>
        <topology evidence="1">Peripheral membrane protein</topology>
    </subcellularLocation>
</comment>
<dbReference type="Pfam" id="PF00005">
    <property type="entry name" value="ABC_tran"/>
    <property type="match status" value="1"/>
</dbReference>
<protein>
    <recommendedName>
        <fullName evidence="12">Nickel import system ATP-binding protein NikD</fullName>
        <ecNumber evidence="11">7.2.2.11</ecNumber>
    </recommendedName>
</protein>
<comment type="similarity">
    <text evidence="2">Belongs to the ABC transporter superfamily.</text>
</comment>
<dbReference type="Proteomes" id="UP000015620">
    <property type="component" value="Chromosome"/>
</dbReference>
<evidence type="ECO:0000256" key="8">
    <source>
        <dbReference type="ARBA" id="ARBA00023065"/>
    </source>
</evidence>
<evidence type="ECO:0000313" key="15">
    <source>
        <dbReference type="EMBL" id="AGT43447.1"/>
    </source>
</evidence>
<comment type="catalytic activity">
    <reaction evidence="13">
        <text>Ni(2+)(out) + ATP + H2O = Ni(2+)(in) + ADP + phosphate + H(+)</text>
        <dbReference type="Rhea" id="RHEA:15557"/>
        <dbReference type="ChEBI" id="CHEBI:15377"/>
        <dbReference type="ChEBI" id="CHEBI:15378"/>
        <dbReference type="ChEBI" id="CHEBI:30616"/>
        <dbReference type="ChEBI" id="CHEBI:43474"/>
        <dbReference type="ChEBI" id="CHEBI:49786"/>
        <dbReference type="ChEBI" id="CHEBI:456216"/>
        <dbReference type="EC" id="7.2.2.11"/>
    </reaction>
    <physiologicalReaction direction="left-to-right" evidence="13">
        <dbReference type="Rhea" id="RHEA:15558"/>
    </physiologicalReaction>
</comment>
<dbReference type="InterPro" id="IPR003439">
    <property type="entry name" value="ABC_transporter-like_ATP-bd"/>
</dbReference>
<dbReference type="STRING" id="1291379.TPE_0951"/>
<dbReference type="PATRIC" id="fig|1291379.3.peg.948"/>
<keyword evidence="9" id="KW-0472">Membrane</keyword>
<dbReference type="PANTHER" id="PTHR43297:SF13">
    <property type="entry name" value="NICKEL ABC TRANSPORTER, ATP-BINDING PROTEIN"/>
    <property type="match status" value="1"/>
</dbReference>
<sequence>MSGILEINNLNIDFLIGNTRKKIIKNISLHIENEIFAIMGETGCGKSVLAGSVLGLLPSNAIIEGSILYNGKVISKLSEKEYNVLRGKEIGLVPQSSLNALNPLLKIKKQIAIPIKAHKLLKTRTGIHSYSENLLQSLSLKKDVLNMYPFQLSGGMQHRVTAALGLSCKPSLLIFDEPTRGMDMVLRNSYASLIYSIYKKQNIAILLITHDLELAQKLSHRCALMYNGEIIEQGKTEELFKNKRSKYFQSLLEAMPKNMTRRNQR</sequence>
<gene>
    <name evidence="15" type="ORF">TPE_0951</name>
</gene>
<dbReference type="SMART" id="SM00382">
    <property type="entry name" value="AAA"/>
    <property type="match status" value="1"/>
</dbReference>
<keyword evidence="5" id="KW-0547">Nucleotide-binding</keyword>
<dbReference type="GO" id="GO:0005886">
    <property type="term" value="C:plasma membrane"/>
    <property type="evidence" value="ECO:0007669"/>
    <property type="project" value="UniProtKB-SubCell"/>
</dbReference>
<name>S5ZLI9_9SPIR</name>
<evidence type="ECO:0000256" key="10">
    <source>
        <dbReference type="ARBA" id="ARBA00038669"/>
    </source>
</evidence>
<evidence type="ECO:0000256" key="2">
    <source>
        <dbReference type="ARBA" id="ARBA00005417"/>
    </source>
</evidence>
<dbReference type="KEGG" id="tped:TPE_0951"/>
<dbReference type="InterPro" id="IPR050388">
    <property type="entry name" value="ABC_Ni/Peptide_Import"/>
</dbReference>
<dbReference type="AlphaFoldDB" id="S5ZLI9"/>
<keyword evidence="16" id="KW-1185">Reference proteome</keyword>
<dbReference type="PROSITE" id="PS50893">
    <property type="entry name" value="ABC_TRANSPORTER_2"/>
    <property type="match status" value="1"/>
</dbReference>
<dbReference type="RefSeq" id="WP_020964747.1">
    <property type="nucleotide sequence ID" value="NC_022097.1"/>
</dbReference>
<evidence type="ECO:0000256" key="13">
    <source>
        <dbReference type="ARBA" id="ARBA00048610"/>
    </source>
</evidence>
<dbReference type="HOGENOM" id="CLU_000604_1_23_12"/>
<dbReference type="Gene3D" id="3.40.50.300">
    <property type="entry name" value="P-loop containing nucleotide triphosphate hydrolases"/>
    <property type="match status" value="1"/>
</dbReference>
<evidence type="ECO:0000256" key="6">
    <source>
        <dbReference type="ARBA" id="ARBA00022840"/>
    </source>
</evidence>
<evidence type="ECO:0000256" key="11">
    <source>
        <dbReference type="ARBA" id="ARBA00039098"/>
    </source>
</evidence>
<evidence type="ECO:0000256" key="5">
    <source>
        <dbReference type="ARBA" id="ARBA00022741"/>
    </source>
</evidence>
<evidence type="ECO:0000256" key="7">
    <source>
        <dbReference type="ARBA" id="ARBA00022967"/>
    </source>
</evidence>
<dbReference type="PANTHER" id="PTHR43297">
    <property type="entry name" value="OLIGOPEPTIDE TRANSPORT ATP-BINDING PROTEIN APPD"/>
    <property type="match status" value="1"/>
</dbReference>
<dbReference type="GO" id="GO:0016887">
    <property type="term" value="F:ATP hydrolysis activity"/>
    <property type="evidence" value="ECO:0007669"/>
    <property type="project" value="InterPro"/>
</dbReference>
<dbReference type="SUPFAM" id="SSF52540">
    <property type="entry name" value="P-loop containing nucleoside triphosphate hydrolases"/>
    <property type="match status" value="1"/>
</dbReference>
<evidence type="ECO:0000256" key="4">
    <source>
        <dbReference type="ARBA" id="ARBA00022475"/>
    </source>
</evidence>
<evidence type="ECO:0000256" key="1">
    <source>
        <dbReference type="ARBA" id="ARBA00004417"/>
    </source>
</evidence>
<keyword evidence="4" id="KW-1003">Cell membrane</keyword>
<dbReference type="InterPro" id="IPR027417">
    <property type="entry name" value="P-loop_NTPase"/>
</dbReference>
<dbReference type="CDD" id="cd03257">
    <property type="entry name" value="ABC_NikE_OppD_transporters"/>
    <property type="match status" value="1"/>
</dbReference>
<keyword evidence="7" id="KW-1278">Translocase</keyword>
<proteinExistence type="inferred from homology"/>
<evidence type="ECO:0000313" key="16">
    <source>
        <dbReference type="Proteomes" id="UP000015620"/>
    </source>
</evidence>
<keyword evidence="6" id="KW-0067">ATP-binding</keyword>
<comment type="subunit">
    <text evidence="10">The complex is composed of two ATP-binding proteins (NikD and NikE), two transmembrane proteins (NikB and NikC) and a solute-binding protein (NikA).</text>
</comment>
<dbReference type="EMBL" id="CP004120">
    <property type="protein sequence ID" value="AGT43447.1"/>
    <property type="molecule type" value="Genomic_DNA"/>
</dbReference>
<keyword evidence="8" id="KW-0406">Ion transport</keyword>
<keyword evidence="3" id="KW-0813">Transport</keyword>
<dbReference type="GeneID" id="301089593"/>
<dbReference type="EC" id="7.2.2.11" evidence="11"/>
<organism evidence="15 16">
    <name type="scientific">Treponema pedis str. T A4</name>
    <dbReference type="NCBI Taxonomy" id="1291379"/>
    <lineage>
        <taxon>Bacteria</taxon>
        <taxon>Pseudomonadati</taxon>
        <taxon>Spirochaetota</taxon>
        <taxon>Spirochaetia</taxon>
        <taxon>Spirochaetales</taxon>
        <taxon>Treponemataceae</taxon>
        <taxon>Treponema</taxon>
    </lineage>
</organism>
<accession>S5ZLI9</accession>
<evidence type="ECO:0000256" key="12">
    <source>
        <dbReference type="ARBA" id="ARBA00044143"/>
    </source>
</evidence>
<evidence type="ECO:0000256" key="9">
    <source>
        <dbReference type="ARBA" id="ARBA00023136"/>
    </source>
</evidence>
<dbReference type="GO" id="GO:0005524">
    <property type="term" value="F:ATP binding"/>
    <property type="evidence" value="ECO:0007669"/>
    <property type="project" value="UniProtKB-KW"/>
</dbReference>
<dbReference type="OrthoDB" id="359852at2"/>
<dbReference type="InterPro" id="IPR003593">
    <property type="entry name" value="AAA+_ATPase"/>
</dbReference>